<evidence type="ECO:0000313" key="2">
    <source>
        <dbReference type="EMBL" id="GEL01645.1"/>
    </source>
</evidence>
<feature type="region of interest" description="Disordered" evidence="1">
    <location>
        <begin position="30"/>
        <end position="75"/>
    </location>
</feature>
<dbReference type="AlphaFoldDB" id="A0A511BN07"/>
<evidence type="ECO:0000256" key="1">
    <source>
        <dbReference type="SAM" id="MobiDB-lite"/>
    </source>
</evidence>
<dbReference type="Proteomes" id="UP000321405">
    <property type="component" value="Unassembled WGS sequence"/>
</dbReference>
<evidence type="ECO:0000313" key="3">
    <source>
        <dbReference type="Proteomes" id="UP000321405"/>
    </source>
</evidence>
<protein>
    <submittedName>
        <fullName evidence="2">Uncharacterized protein</fullName>
    </submittedName>
</protein>
<reference evidence="2 3" key="1">
    <citation type="submission" date="2019-07" db="EMBL/GenBank/DDBJ databases">
        <title>Whole genome shotgun sequence of Swaminathania salitolerans NBRC 104436.</title>
        <authorList>
            <person name="Hosoyama A."/>
            <person name="Uohara A."/>
            <person name="Ohji S."/>
            <person name="Ichikawa N."/>
        </authorList>
    </citation>
    <scope>NUCLEOTIDE SEQUENCE [LARGE SCALE GENOMIC DNA]</scope>
    <source>
        <strain evidence="2 3">NBRC 104436</strain>
    </source>
</reference>
<organism evidence="2 3">
    <name type="scientific">Swaminathania salitolerans</name>
    <dbReference type="NCBI Taxonomy" id="182838"/>
    <lineage>
        <taxon>Bacteria</taxon>
        <taxon>Pseudomonadati</taxon>
        <taxon>Pseudomonadota</taxon>
        <taxon>Alphaproteobacteria</taxon>
        <taxon>Acetobacterales</taxon>
        <taxon>Acetobacteraceae</taxon>
        <taxon>Swaminathania</taxon>
    </lineage>
</organism>
<gene>
    <name evidence="2" type="ORF">SSA02_08080</name>
</gene>
<sequence>MIDQIAELDDETLRGDGMFERGQIAVNVAHHTQATTGTQPGEIWKGHGRERNRDDLSGASSNESPTMSQIPGKRQ</sequence>
<name>A0A511BN07_9PROT</name>
<feature type="compositionally biased region" description="Polar residues" evidence="1">
    <location>
        <begin position="58"/>
        <end position="69"/>
    </location>
</feature>
<comment type="caution">
    <text evidence="2">The sequence shown here is derived from an EMBL/GenBank/DDBJ whole genome shotgun (WGS) entry which is preliminary data.</text>
</comment>
<dbReference type="EMBL" id="BJVC01000001">
    <property type="protein sequence ID" value="GEL01645.1"/>
    <property type="molecule type" value="Genomic_DNA"/>
</dbReference>
<keyword evidence="3" id="KW-1185">Reference proteome</keyword>
<accession>A0A511BN07</accession>
<proteinExistence type="predicted"/>
<feature type="compositionally biased region" description="Polar residues" evidence="1">
    <location>
        <begin position="30"/>
        <end position="39"/>
    </location>
</feature>
<feature type="compositionally biased region" description="Basic and acidic residues" evidence="1">
    <location>
        <begin position="44"/>
        <end position="56"/>
    </location>
</feature>